<dbReference type="RefSeq" id="WP_092608184.1">
    <property type="nucleotide sequence ID" value="NZ_FMYF01000003.1"/>
</dbReference>
<accession>A0A1G6GJ61</accession>
<evidence type="ECO:0000313" key="2">
    <source>
        <dbReference type="EMBL" id="SDB82047.1"/>
    </source>
</evidence>
<keyword evidence="3" id="KW-1185">Reference proteome</keyword>
<protein>
    <submittedName>
        <fullName evidence="2">Effector-binding domain-containing protein</fullName>
    </submittedName>
</protein>
<organism evidence="2 3">
    <name type="scientific">Raineyella antarctica</name>
    <dbReference type="NCBI Taxonomy" id="1577474"/>
    <lineage>
        <taxon>Bacteria</taxon>
        <taxon>Bacillati</taxon>
        <taxon>Actinomycetota</taxon>
        <taxon>Actinomycetes</taxon>
        <taxon>Propionibacteriales</taxon>
        <taxon>Propionibacteriaceae</taxon>
        <taxon>Raineyella</taxon>
    </lineage>
</organism>
<proteinExistence type="predicted"/>
<name>A0A1G6GJ61_9ACTN</name>
<dbReference type="OrthoDB" id="795001at2"/>
<dbReference type="SMART" id="SM00871">
    <property type="entry name" value="AraC_E_bind"/>
    <property type="match status" value="1"/>
</dbReference>
<reference evidence="2 3" key="1">
    <citation type="submission" date="2016-06" db="EMBL/GenBank/DDBJ databases">
        <authorList>
            <person name="Olsen C.W."/>
            <person name="Carey S."/>
            <person name="Hinshaw L."/>
            <person name="Karasin A.I."/>
        </authorList>
    </citation>
    <scope>NUCLEOTIDE SEQUENCE [LARGE SCALE GENOMIC DNA]</scope>
    <source>
        <strain evidence="2 3">LZ-22</strain>
    </source>
</reference>
<evidence type="ECO:0000313" key="3">
    <source>
        <dbReference type="Proteomes" id="UP000199086"/>
    </source>
</evidence>
<dbReference type="PANTHER" id="PTHR40055">
    <property type="entry name" value="TRANSCRIPTIONAL REGULATOR YGIV-RELATED"/>
    <property type="match status" value="1"/>
</dbReference>
<dbReference type="InterPro" id="IPR029442">
    <property type="entry name" value="GyrI-like"/>
</dbReference>
<dbReference type="Pfam" id="PF06445">
    <property type="entry name" value="GyrI-like"/>
    <property type="match status" value="1"/>
</dbReference>
<dbReference type="PANTHER" id="PTHR40055:SF1">
    <property type="entry name" value="TRANSCRIPTIONAL REGULATOR YGIV-RELATED"/>
    <property type="match status" value="1"/>
</dbReference>
<dbReference type="InterPro" id="IPR050908">
    <property type="entry name" value="SmbC-like"/>
</dbReference>
<dbReference type="Proteomes" id="UP000199086">
    <property type="component" value="Unassembled WGS sequence"/>
</dbReference>
<dbReference type="InterPro" id="IPR010499">
    <property type="entry name" value="AraC_E-bd"/>
</dbReference>
<dbReference type="STRING" id="1577474.GA0111570_103387"/>
<gene>
    <name evidence="2" type="ORF">GA0111570_103387</name>
</gene>
<dbReference type="EMBL" id="FMYF01000003">
    <property type="protein sequence ID" value="SDB82047.1"/>
    <property type="molecule type" value="Genomic_DNA"/>
</dbReference>
<dbReference type="SUPFAM" id="SSF55136">
    <property type="entry name" value="Probable bacterial effector-binding domain"/>
    <property type="match status" value="1"/>
</dbReference>
<evidence type="ECO:0000259" key="1">
    <source>
        <dbReference type="SMART" id="SM00871"/>
    </source>
</evidence>
<dbReference type="Gene3D" id="3.20.80.10">
    <property type="entry name" value="Regulatory factor, effector binding domain"/>
    <property type="match status" value="1"/>
</dbReference>
<dbReference type="AlphaFoldDB" id="A0A1G6GJ61"/>
<dbReference type="InterPro" id="IPR011256">
    <property type="entry name" value="Reg_factor_effector_dom_sf"/>
</dbReference>
<feature type="domain" description="AraC effector-binding" evidence="1">
    <location>
        <begin position="6"/>
        <end position="154"/>
    </location>
</feature>
<sequence>MSQPSHDPELVTLEPQRVAVLRETVRMDALPDFFARAYQAVMEAAGNQGARIIGPPVGIYYSMPTDSVDVAAGFPVDRPVSGDGLRTETLPGGPAAQVMHVGSYDTMQATYGRLMVWLQEQGLVPTTTMWESYLTEPNADAPETMLTQITWPVVAPGGE</sequence>